<comment type="caution">
    <text evidence="1">The sequence shown here is derived from an EMBL/GenBank/DDBJ whole genome shotgun (WGS) entry which is preliminary data.</text>
</comment>
<reference evidence="1" key="1">
    <citation type="submission" date="2022-10" db="EMBL/GenBank/DDBJ databases">
        <title>Culturing micro-colonial fungi from biological soil crusts in the Mojave desert and describing Neophaeococcomyces mojavensis, and introducing the new genera and species Taxawa tesnikishii.</title>
        <authorList>
            <person name="Kurbessoian T."/>
            <person name="Stajich J.E."/>
        </authorList>
    </citation>
    <scope>NUCLEOTIDE SEQUENCE</scope>
    <source>
        <strain evidence="1">JES_115</strain>
    </source>
</reference>
<protein>
    <submittedName>
        <fullName evidence="1">Uncharacterized protein</fullName>
    </submittedName>
</protein>
<sequence>MSDQHVVHVRRSDAEGSFVLVNVVRNGPLPLDMRLVGTEGENPYVGAVRQSQIKQLRAHNYQGSEDEWKTILEKCLLHKPSTGDDANALEGLEMVASVGEDNQVHLTLRKNISGITQRLGAISLRLEEEEAIELFNWTVAAAQSASRAQDEVADLKVQLNAQQDIVNKLNAQLQDLIQAKQDHENALLEKFKDLLNAKKLKIRDQQRLLARAKVTPAAAAEVQQPKETSKGRKAGPSRTSKRKAKEKPTAAVSESEDDKMRIEEEHAEETREEEAMPEAVTPDRTETETEDEDGFAAPPASQPSQSATAGVGSKGKAIEVAVTKEKEQATPELPPPRRALPFANKKLQKQPDKAAQPAPQAPQAPQATIADDEETDDEL</sequence>
<evidence type="ECO:0000313" key="2">
    <source>
        <dbReference type="Proteomes" id="UP001172680"/>
    </source>
</evidence>
<evidence type="ECO:0000313" key="1">
    <source>
        <dbReference type="EMBL" id="KAJ9641837.1"/>
    </source>
</evidence>
<gene>
    <name evidence="1" type="ORF">H2199_005050</name>
</gene>
<accession>A0ACC2Z3E5</accession>
<proteinExistence type="predicted"/>
<organism evidence="1 2">
    <name type="scientific">Coniosporium tulheliwenetii</name>
    <dbReference type="NCBI Taxonomy" id="3383036"/>
    <lineage>
        <taxon>Eukaryota</taxon>
        <taxon>Fungi</taxon>
        <taxon>Dikarya</taxon>
        <taxon>Ascomycota</taxon>
        <taxon>Pezizomycotina</taxon>
        <taxon>Dothideomycetes</taxon>
        <taxon>Dothideomycetes incertae sedis</taxon>
        <taxon>Coniosporium</taxon>
    </lineage>
</organism>
<name>A0ACC2Z3E5_9PEZI</name>
<keyword evidence="2" id="KW-1185">Reference proteome</keyword>
<dbReference type="Proteomes" id="UP001172680">
    <property type="component" value="Unassembled WGS sequence"/>
</dbReference>
<dbReference type="EMBL" id="JAPDRP010000014">
    <property type="protein sequence ID" value="KAJ9641837.1"/>
    <property type="molecule type" value="Genomic_DNA"/>
</dbReference>